<name>A0A671FEI2_RHIFE</name>
<feature type="compositionally biased region" description="Basic and acidic residues" evidence="9">
    <location>
        <begin position="1068"/>
        <end position="1085"/>
    </location>
</feature>
<evidence type="ECO:0000256" key="7">
    <source>
        <dbReference type="ARBA" id="ARBA00035009"/>
    </source>
</evidence>
<evidence type="ECO:0000256" key="5">
    <source>
        <dbReference type="ARBA" id="ARBA00022989"/>
    </source>
</evidence>
<feature type="region of interest" description="Disordered" evidence="9">
    <location>
        <begin position="595"/>
        <end position="618"/>
    </location>
</feature>
<reference evidence="12" key="5">
    <citation type="submission" date="2025-09" db="UniProtKB">
        <authorList>
            <consortium name="Ensembl"/>
        </authorList>
    </citation>
    <scope>IDENTIFICATION</scope>
</reference>
<keyword evidence="2" id="KW-0812">Transmembrane</keyword>
<feature type="region of interest" description="Disordered" evidence="9">
    <location>
        <begin position="22"/>
        <end position="46"/>
    </location>
</feature>
<organism evidence="12 13">
    <name type="scientific">Rhinolophus ferrumequinum</name>
    <name type="common">Greater horseshoe bat</name>
    <dbReference type="NCBI Taxonomy" id="59479"/>
    <lineage>
        <taxon>Eukaryota</taxon>
        <taxon>Metazoa</taxon>
        <taxon>Chordata</taxon>
        <taxon>Craniata</taxon>
        <taxon>Vertebrata</taxon>
        <taxon>Euteleostomi</taxon>
        <taxon>Mammalia</taxon>
        <taxon>Eutheria</taxon>
        <taxon>Laurasiatheria</taxon>
        <taxon>Chiroptera</taxon>
        <taxon>Yinpterochiroptera</taxon>
        <taxon>Rhinolophoidea</taxon>
        <taxon>Rhinolophidae</taxon>
        <taxon>Rhinolophinae</taxon>
        <taxon>Rhinolophus</taxon>
    </lineage>
</organism>
<evidence type="ECO:0000256" key="3">
    <source>
        <dbReference type="ARBA" id="ARBA00022782"/>
    </source>
</evidence>
<dbReference type="Pfam" id="PF14650">
    <property type="entry name" value="FAM75"/>
    <property type="match status" value="1"/>
</dbReference>
<feature type="domain" description="SPATA31-like" evidence="11">
    <location>
        <begin position="60"/>
        <end position="115"/>
    </location>
</feature>
<reference evidence="12 13" key="1">
    <citation type="journal article" date="2015" name="Annu Rev Anim Biosci">
        <title>The Genome 10K Project: a way forward.</title>
        <authorList>
            <person name="Koepfli K.P."/>
            <person name="Paten B."/>
            <person name="O'Brien S.J."/>
            <person name="Koepfli K.P."/>
            <person name="Paten B."/>
            <person name="Antunes A."/>
            <person name="Belov K."/>
            <person name="Bustamante C."/>
            <person name="Castoe T.A."/>
            <person name="Clawson H."/>
            <person name="Crawford A.J."/>
            <person name="Diekhans M."/>
            <person name="Distel D."/>
            <person name="Durbin R."/>
            <person name="Earl D."/>
            <person name="Fujita M.K."/>
            <person name="Gamble T."/>
            <person name="Georges A."/>
            <person name="Gemmell N."/>
            <person name="Gilbert M.T."/>
            <person name="Graves J.M."/>
            <person name="Green R.E."/>
            <person name="Hickey G."/>
            <person name="Jarvis E.D."/>
            <person name="Johnson W."/>
            <person name="Komissarov A."/>
            <person name="Korf I."/>
            <person name="Kuhn R."/>
            <person name="Larkin D.M."/>
            <person name="Lewin H."/>
            <person name="Lopez J.V."/>
            <person name="Ma J."/>
            <person name="Marques-Bonet T."/>
            <person name="Miller W."/>
            <person name="Murphy R."/>
            <person name="Pevzner P."/>
            <person name="Shapiro B."/>
            <person name="Steiner C."/>
            <person name="Tamazian G."/>
            <person name="Venkatesh B."/>
            <person name="Wang J."/>
            <person name="Wayne R."/>
            <person name="Wiley E."/>
            <person name="Yang H."/>
            <person name="Zhang G."/>
            <person name="Haussler D."/>
            <person name="Ryder O."/>
            <person name="O'Brien S.J."/>
        </authorList>
    </citation>
    <scope>NUCLEOTIDE SEQUENCE</scope>
</reference>
<dbReference type="Pfam" id="PF15371">
    <property type="entry name" value="DUF4599"/>
    <property type="match status" value="1"/>
</dbReference>
<dbReference type="GO" id="GO:0007283">
    <property type="term" value="P:spermatogenesis"/>
    <property type="evidence" value="ECO:0007669"/>
    <property type="project" value="UniProtKB-KW"/>
</dbReference>
<comment type="function">
    <text evidence="8">May play a role in spermatogenesis.</text>
</comment>
<evidence type="ECO:0000256" key="2">
    <source>
        <dbReference type="ARBA" id="ARBA00022692"/>
    </source>
</evidence>
<dbReference type="PANTHER" id="PTHR21859">
    <property type="entry name" value="ACROSOME-SPECIFIC PROTEIN"/>
    <property type="match status" value="1"/>
</dbReference>
<proteinExistence type="inferred from homology"/>
<reference evidence="13" key="3">
    <citation type="submission" date="2018-12" db="EMBL/GenBank/DDBJ databases">
        <title>G10K-VGP greater horseshoe bat female genome, primary haplotype.</title>
        <authorList>
            <person name="Teeling E."/>
            <person name="Myers G."/>
            <person name="Vernes S."/>
            <person name="Pippel M."/>
            <person name="Winkler S."/>
            <person name="Fedrigo O."/>
            <person name="Rhie A."/>
            <person name="Koren S."/>
            <person name="Phillippy A."/>
            <person name="Lewin H."/>
            <person name="Damas J."/>
            <person name="Howe K."/>
            <person name="Mountcastle J."/>
            <person name="Jarvis E.D."/>
        </authorList>
    </citation>
    <scope>NUCLEOTIDE SEQUENCE [LARGE SCALE GENOMIC DNA]</scope>
</reference>
<dbReference type="Ensembl" id="ENSRFET00010026078.1">
    <property type="protein sequence ID" value="ENSRFEP00010023975.1"/>
    <property type="gene ID" value="ENSRFEG00010015896.1"/>
</dbReference>
<feature type="domain" description="SPATA31" evidence="10">
    <location>
        <begin position="357"/>
        <end position="715"/>
    </location>
</feature>
<keyword evidence="13" id="KW-1185">Reference proteome</keyword>
<feature type="region of interest" description="Disordered" evidence="9">
    <location>
        <begin position="1068"/>
        <end position="1100"/>
    </location>
</feature>
<dbReference type="OMA" id="VSQCHLV"/>
<reference evidence="12 13" key="2">
    <citation type="journal article" date="2018" name="Annu Rev Anim Biosci">
        <title>Bat Biology, Genomes, and the Bat1K Project: To Generate Chromosome-Level Genomes for All Living Bat Species.</title>
        <authorList>
            <person name="Teeling E.C."/>
            <person name="Vernes S.C."/>
            <person name="Davalos L.M."/>
            <person name="Ray D.A."/>
            <person name="Gilbert M.T.P."/>
            <person name="Myers E."/>
        </authorList>
    </citation>
    <scope>NUCLEOTIDE SEQUENCE</scope>
</reference>
<dbReference type="Proteomes" id="UP000472240">
    <property type="component" value="Chromosome 12"/>
</dbReference>
<dbReference type="InterPro" id="IPR027970">
    <property type="entry name" value="SPATA31-like"/>
</dbReference>
<reference evidence="12" key="4">
    <citation type="submission" date="2025-08" db="UniProtKB">
        <authorList>
            <consortium name="Ensembl"/>
        </authorList>
    </citation>
    <scope>IDENTIFICATION</scope>
</reference>
<feature type="region of interest" description="Disordered" evidence="9">
    <location>
        <begin position="1146"/>
        <end position="1173"/>
    </location>
</feature>
<evidence type="ECO:0000313" key="13">
    <source>
        <dbReference type="Proteomes" id="UP000472240"/>
    </source>
</evidence>
<evidence type="ECO:0000313" key="12">
    <source>
        <dbReference type="Ensembl" id="ENSRFEP00010023975.1"/>
    </source>
</evidence>
<feature type="region of interest" description="Disordered" evidence="9">
    <location>
        <begin position="851"/>
        <end position="886"/>
    </location>
</feature>
<dbReference type="FunCoup" id="A0A671FEI2">
    <property type="interactions" value="84"/>
</dbReference>
<evidence type="ECO:0000259" key="10">
    <source>
        <dbReference type="Pfam" id="PF14650"/>
    </source>
</evidence>
<feature type="region of interest" description="Disordered" evidence="9">
    <location>
        <begin position="68"/>
        <end position="116"/>
    </location>
</feature>
<accession>A0A671FEI2</accession>
<comment type="subcellular location">
    <subcellularLocation>
        <location evidence="1">Membrane</location>
        <topology evidence="1">Single-pass membrane protein</topology>
    </subcellularLocation>
</comment>
<dbReference type="InterPro" id="IPR039509">
    <property type="entry name" value="SPATA31"/>
</dbReference>
<evidence type="ECO:0000256" key="8">
    <source>
        <dbReference type="ARBA" id="ARBA00037695"/>
    </source>
</evidence>
<keyword evidence="5" id="KW-1133">Transmembrane helix</keyword>
<dbReference type="PANTHER" id="PTHR21859:SF55">
    <property type="entry name" value="SPERMATOGENESIS-ASSOCIATED PROTEIN 31A1-RELATED"/>
    <property type="match status" value="1"/>
</dbReference>
<evidence type="ECO:0000256" key="4">
    <source>
        <dbReference type="ARBA" id="ARBA00022871"/>
    </source>
</evidence>
<dbReference type="GO" id="GO:0016020">
    <property type="term" value="C:membrane"/>
    <property type="evidence" value="ECO:0007669"/>
    <property type="project" value="UniProtKB-SubCell"/>
</dbReference>
<dbReference type="GO" id="GO:0030154">
    <property type="term" value="P:cell differentiation"/>
    <property type="evidence" value="ECO:0007669"/>
    <property type="project" value="UniProtKB-KW"/>
</dbReference>
<dbReference type="GeneTree" id="ENSGT00950000183043"/>
<evidence type="ECO:0000256" key="1">
    <source>
        <dbReference type="ARBA" id="ARBA00004167"/>
    </source>
</evidence>
<keyword evidence="6" id="KW-0472">Membrane</keyword>
<keyword evidence="4" id="KW-0744">Spermatogenesis</keyword>
<evidence type="ECO:0000256" key="6">
    <source>
        <dbReference type="ARBA" id="ARBA00023136"/>
    </source>
</evidence>
<dbReference type="InParanoid" id="A0A671FEI2"/>
<feature type="compositionally biased region" description="Low complexity" evidence="9">
    <location>
        <begin position="104"/>
        <end position="116"/>
    </location>
</feature>
<protein>
    <submittedName>
        <fullName evidence="12">Uncharacterized protein</fullName>
    </submittedName>
</protein>
<evidence type="ECO:0000256" key="9">
    <source>
        <dbReference type="SAM" id="MobiDB-lite"/>
    </source>
</evidence>
<feature type="compositionally biased region" description="Polar residues" evidence="9">
    <location>
        <begin position="599"/>
        <end position="614"/>
    </location>
</feature>
<evidence type="ECO:0000259" key="11">
    <source>
        <dbReference type="Pfam" id="PF15371"/>
    </source>
</evidence>
<sequence length="1326" mass="145708">MWKLFVNDKALEPAITVRDHVSRDPDAWAPQSTLPGAHPPRSSRPSWPHLPVDAACASVSCSHLERHTDKGSFHQGSCQDPPGKVCKAAPEGTHRSCGEPVEDAPPSASPLASSPALSEHRLPLAVAHSPSPITSSVSVPVHSSLSALQPPEPFLPLFSPRPRAHSPSASCLPDSEAPESALTLPQCDLMALPLGTVPQSSSPHTPWPASPVPRPTTSGLAHTSCRISTLSWWPAAAQALCLSTSSQCETQQEQLSHHAQEALLAGDPTDRQVEAGSPSLFSSGDQNVLDIQVTKGIKIKLWKETEKDGSCPKQRSPDYHLNSVGNMLKSLGAEQATKIPQHSWSLKSKPEQLPGTQQLSNPKVLGDCLQQQYNQLFWGLPSLHSESLVATAWISENPSALQSPSFLFNGILSACPIQLQAKASPQLSHSQPLSHLEFRSKPPVPSMLQFQASSLAQVQTQAHLQSSLPILSSSSPPQIGAHGVSCPTAQNKTHYLIPTEIQHPERPWLQEPLESGQALSSVGKRPQKVFSIFPSHITKDDPGVSILPENYPISPELRNQLEQYIQKWLIQHHWELPRKVQESLELGQLQGRLPGRCQAQDTHGPSGPSSFTGESSKDAQKMDFQLSQDMGQELGRILGNIPEDFSRGSEGSLVTFPGADSEDSESDWMFLRSDSGSDVLRSLDKNQENLLKGHLGRKLRQISEGFIPVSVRRSWLTVNHASAKSDTHMEPRNLGILKGWEPSVNTTHRVSFLSMDTRELLEAHIRRFRVRHRWGLPLKVLKFISVFKMKKAQLLPTQQFTFPFSASCVSGAQTIVKFAQILGKAPQAHPGEKIITEESGPNLVRPLIGPSPVCEETQRVGRGTPLTDGHGPPKASLPRQEARPPSQSLTITWVTMKEMNLGSQTGRAKETSEAVEAKLSPALHPESRVILGANVPTNPQNINAHLRSLGAPGTSKSVLFPRISVLQDPGEPCLHREVVSEYQPNMRLESENQPQDGATYKPVTPNNLASQVTHCQPQKVPTADRVASQVLCGVMEAQRGSLAGQEPRISKHEDFWEKWSKMIAPTYKREDGRRPNSGEHAEGLEKLGTSHAKSTSPSAKIKRTIGSIDRKYLHWLPEKKDGRPHSCLGSRMRTMFQWIIPHKNLKGQDAPQKCKPKSATAQRQGPDKSRSIVDGETPEAQALMTAMGQFLEQKMAVHHEHHAKNLNQHKEECRAPVCGCFCYHRLPFYPEQGRLRSHTACSHQANSSDQSCPIRDRHVRHRQSLKSVRFHNEQMGVSHFLSLSPKKTWSPVSPGHYGPRMPGAPGHHQHCPGICHFWGGVLPGHS</sequence>
<keyword evidence="3" id="KW-0221">Differentiation</keyword>
<comment type="similarity">
    <text evidence="7">Belongs to the SPATA31 family.</text>
</comment>